<dbReference type="AlphaFoldDB" id="F4PJD1"/>
<keyword evidence="4" id="KW-0539">Nucleus</keyword>
<dbReference type="PROSITE" id="PS50166">
    <property type="entry name" value="IMPORTIN_B_NT"/>
    <property type="match status" value="1"/>
</dbReference>
<keyword evidence="2" id="KW-0813">Transport</keyword>
<dbReference type="PANTHER" id="PTHR10997:SF9">
    <property type="entry name" value="IMPORTIN-9"/>
    <property type="match status" value="1"/>
</dbReference>
<dbReference type="KEGG" id="dfa:DFA_06567"/>
<evidence type="ECO:0000313" key="8">
    <source>
        <dbReference type="EMBL" id="EGG24417.1"/>
    </source>
</evidence>
<accession>F4PJD1</accession>
<dbReference type="GeneID" id="14875957"/>
<feature type="region of interest" description="Disordered" evidence="6">
    <location>
        <begin position="950"/>
        <end position="974"/>
    </location>
</feature>
<dbReference type="OrthoDB" id="18578at2759"/>
<evidence type="ECO:0000256" key="6">
    <source>
        <dbReference type="SAM" id="MobiDB-lite"/>
    </source>
</evidence>
<reference evidence="9" key="1">
    <citation type="journal article" date="2011" name="Genome Res.">
        <title>Phylogeny-wide analysis of social amoeba genomes highlights ancient origins for complex intercellular communication.</title>
        <authorList>
            <person name="Heidel A.J."/>
            <person name="Lawal H.M."/>
            <person name="Felder M."/>
            <person name="Schilde C."/>
            <person name="Helps N.R."/>
            <person name="Tunggal B."/>
            <person name="Rivero F."/>
            <person name="John U."/>
            <person name="Schleicher M."/>
            <person name="Eichinger L."/>
            <person name="Platzer M."/>
            <person name="Noegel A.A."/>
            <person name="Schaap P."/>
            <person name="Gloeckner G."/>
        </authorList>
    </citation>
    <scope>NUCLEOTIDE SEQUENCE [LARGE SCALE GENOMIC DNA]</scope>
    <source>
        <strain evidence="9">SH3</strain>
    </source>
</reference>
<dbReference type="PANTHER" id="PTHR10997">
    <property type="entry name" value="IMPORTIN-7, 8, 11"/>
    <property type="match status" value="1"/>
</dbReference>
<feature type="coiled-coil region" evidence="5">
    <location>
        <begin position="915"/>
        <end position="949"/>
    </location>
</feature>
<evidence type="ECO:0000313" key="9">
    <source>
        <dbReference type="Proteomes" id="UP000007797"/>
    </source>
</evidence>
<feature type="compositionally biased region" description="Acidic residues" evidence="6">
    <location>
        <begin position="959"/>
        <end position="974"/>
    </location>
</feature>
<dbReference type="GO" id="GO:0006606">
    <property type="term" value="P:protein import into nucleus"/>
    <property type="evidence" value="ECO:0007669"/>
    <property type="project" value="TreeGrafter"/>
</dbReference>
<feature type="domain" description="Importin N-terminal" evidence="7">
    <location>
        <begin position="26"/>
        <end position="97"/>
    </location>
</feature>
<dbReference type="Gene3D" id="1.25.10.10">
    <property type="entry name" value="Leucine-rich Repeat Variant"/>
    <property type="match status" value="1"/>
</dbReference>
<evidence type="ECO:0000256" key="5">
    <source>
        <dbReference type="SAM" id="Coils"/>
    </source>
</evidence>
<dbReference type="SMART" id="SM00913">
    <property type="entry name" value="IBN_N"/>
    <property type="match status" value="1"/>
</dbReference>
<dbReference type="Pfam" id="PF03810">
    <property type="entry name" value="IBN_N"/>
    <property type="match status" value="1"/>
</dbReference>
<evidence type="ECO:0000256" key="1">
    <source>
        <dbReference type="ARBA" id="ARBA00004123"/>
    </source>
</evidence>
<dbReference type="OMA" id="NPDQYTI"/>
<dbReference type="RefSeq" id="XP_004362268.1">
    <property type="nucleotide sequence ID" value="XM_004362211.1"/>
</dbReference>
<dbReference type="EMBL" id="GL883007">
    <property type="protein sequence ID" value="EGG24417.1"/>
    <property type="molecule type" value="Genomic_DNA"/>
</dbReference>
<proteinExistence type="predicted"/>
<dbReference type="InterPro" id="IPR011989">
    <property type="entry name" value="ARM-like"/>
</dbReference>
<evidence type="ECO:0000256" key="2">
    <source>
        <dbReference type="ARBA" id="ARBA00022448"/>
    </source>
</evidence>
<dbReference type="InterPro" id="IPR016024">
    <property type="entry name" value="ARM-type_fold"/>
</dbReference>
<gene>
    <name evidence="8" type="primary">cnrP</name>
    <name evidence="8" type="ORF">DFA_06567</name>
</gene>
<dbReference type="STRING" id="1054147.F4PJD1"/>
<name>F4PJD1_CACFS</name>
<dbReference type="GO" id="GO:0005829">
    <property type="term" value="C:cytosol"/>
    <property type="evidence" value="ECO:0007669"/>
    <property type="project" value="TreeGrafter"/>
</dbReference>
<dbReference type="GO" id="GO:0005635">
    <property type="term" value="C:nuclear envelope"/>
    <property type="evidence" value="ECO:0007669"/>
    <property type="project" value="TreeGrafter"/>
</dbReference>
<comment type="subcellular location">
    <subcellularLocation>
        <location evidence="1">Nucleus</location>
    </subcellularLocation>
</comment>
<dbReference type="GO" id="GO:0031267">
    <property type="term" value="F:small GTPase binding"/>
    <property type="evidence" value="ECO:0007669"/>
    <property type="project" value="InterPro"/>
</dbReference>
<keyword evidence="5" id="KW-0175">Coiled coil</keyword>
<protein>
    <submittedName>
        <fullName evidence="8">Importin 9</fullName>
    </submittedName>
</protein>
<dbReference type="SUPFAM" id="SSF48371">
    <property type="entry name" value="ARM repeat"/>
    <property type="match status" value="1"/>
</dbReference>
<dbReference type="Proteomes" id="UP000007797">
    <property type="component" value="Unassembled WGS sequence"/>
</dbReference>
<organism evidence="8 9">
    <name type="scientific">Cavenderia fasciculata</name>
    <name type="common">Slime mold</name>
    <name type="synonym">Dictyostelium fasciculatum</name>
    <dbReference type="NCBI Taxonomy" id="261658"/>
    <lineage>
        <taxon>Eukaryota</taxon>
        <taxon>Amoebozoa</taxon>
        <taxon>Evosea</taxon>
        <taxon>Eumycetozoa</taxon>
        <taxon>Dictyostelia</taxon>
        <taxon>Acytosteliales</taxon>
        <taxon>Cavenderiaceae</taxon>
        <taxon>Cavenderia</taxon>
    </lineage>
</organism>
<dbReference type="InterPro" id="IPR001494">
    <property type="entry name" value="Importin-beta_N"/>
</dbReference>
<sequence length="1058" mass="120160">METTISREYVLECLKGSLIPEHTKECEARLQHINKTANYGIMLAEIAMNKMIQQDLRQLSLLLLKNKIKQNWNDGANEPSEQEKATIKDVITPGLSDPISKIRTAIAMCIGKIGVYEWPEKWPSLLTNLIQCLDQTVNKDKNLFNGSMKCLEILCDPRELDESQIQHIIVVLFPVFITLLKSDNIEYSIQLKIINIFKNIVIQILMNQSRTLTKVLAPVIPVWMEQFGRLLNRRVSGPHDKFINEQFTIQTGVIECLSQFISNYPKKMASYMISMITPIWTLFVDYYPLYERSEIWVDGVIPVATDEGVTRIDSLIASISEFIMYAIGPKSTKKIFEAHLGAVIKQSLLYIQMTYELTDLWIDEPSQFLEQEDESNYHPRVSLVLLLKDISDQFKGKGLKLVWEAVYEQLGTAAKMGAEKGWRLREAALNVLGSLSEEFIKAGDKKYFDFSMLMRDILSTDFNYSLDDDYAKILQSRSLTVASRFSTAVDASLGLPYLRRAVEILQSPSTDDTFSIKLDSLRALSYFAQGNNVNLVKEYAPSILQSTCALMNVIQDDCITIVISTLKSICRSDRELAPRYEPLITPALLSTWVKYSNDPELVEDIKDMFQLLCSSASVYPGILERSLPTFCTVLENFDKPLYIGIMESAVDMISVLIKGYKVDNVDPGIVSHIFRPLVDMLCCEKLQTDNGVLKAGMNALTVIVHRASPLLFNWVHPTNGQTSVACLLHIFEKHVSNTNEFIAMYAPPIAELMLVKMSDQIRPLLPALLSLVIKVLAISKVPSFKQSLVMIFARLFILHTNDVLDYLAKLELSNILNVDDPNIKNNNNNGLTFVMNEWLKHTDDIQSKLNINISTIALSHILASGDRRLGTIFIDGTMLVPKEFEGKTRSQAKIAQSAVSSAIKWTKVPLIHKITKMLTDQYKDELQAKKEAEEDIQNLNAKKLAKQAGINLKDHSGQQDEEEEEEEEIDYEDEDDEFNVDDDFEEADDYLDLDDVDYGYPDYEDDDEDFEFDPISKEDPLYDIDLINYIKDVFIRLSTSNPTVFNEIQPILATNFQA</sequence>
<dbReference type="Pfam" id="PF25018">
    <property type="entry name" value="HEAT_IPO9_c"/>
    <property type="match status" value="1"/>
</dbReference>
<keyword evidence="3" id="KW-0653">Protein transport</keyword>
<dbReference type="InterPro" id="IPR056840">
    <property type="entry name" value="HEAT_IPO9_central"/>
</dbReference>
<keyword evidence="9" id="KW-1185">Reference proteome</keyword>
<evidence type="ECO:0000256" key="4">
    <source>
        <dbReference type="ARBA" id="ARBA00023242"/>
    </source>
</evidence>
<evidence type="ECO:0000256" key="3">
    <source>
        <dbReference type="ARBA" id="ARBA00022927"/>
    </source>
</evidence>
<evidence type="ECO:0000259" key="7">
    <source>
        <dbReference type="PROSITE" id="PS50166"/>
    </source>
</evidence>